<evidence type="ECO:0000256" key="4">
    <source>
        <dbReference type="ARBA" id="ARBA00023786"/>
    </source>
</evidence>
<name>A0A7J7DBT5_TRIWF</name>
<gene>
    <name evidence="7" type="ORF">HS088_TW08G00316</name>
</gene>
<protein>
    <submittedName>
        <fullName evidence="7">Putative leucine-rich repeat-containing protein</fullName>
    </submittedName>
</protein>
<dbReference type="FunFam" id="3.80.10.10:FF:000610">
    <property type="entry name" value="Plant intracellular Ras-group-related LRR protein 9"/>
    <property type="match status" value="1"/>
</dbReference>
<evidence type="ECO:0000256" key="2">
    <source>
        <dbReference type="ARBA" id="ARBA00022737"/>
    </source>
</evidence>
<dbReference type="SMART" id="SM00369">
    <property type="entry name" value="LRR_TYP"/>
    <property type="match status" value="8"/>
</dbReference>
<dbReference type="Proteomes" id="UP000593562">
    <property type="component" value="Unassembled WGS sequence"/>
</dbReference>
<dbReference type="InParanoid" id="A0A7J7DBT5"/>
<dbReference type="Pfam" id="PF00560">
    <property type="entry name" value="LRR_1"/>
    <property type="match status" value="1"/>
</dbReference>
<comment type="similarity">
    <text evidence="4">Belongs to the SHOC2 family.</text>
</comment>
<dbReference type="InterPro" id="IPR032675">
    <property type="entry name" value="LRR_dom_sf"/>
</dbReference>
<dbReference type="GO" id="GO:0055046">
    <property type="term" value="P:microgametogenesis"/>
    <property type="evidence" value="ECO:0007669"/>
    <property type="project" value="UniProtKB-ARBA"/>
</dbReference>
<evidence type="ECO:0000313" key="7">
    <source>
        <dbReference type="EMBL" id="KAF5743729.1"/>
    </source>
</evidence>
<keyword evidence="3 5" id="KW-0175">Coiled coil</keyword>
<evidence type="ECO:0000256" key="5">
    <source>
        <dbReference type="SAM" id="Coils"/>
    </source>
</evidence>
<evidence type="ECO:0000256" key="1">
    <source>
        <dbReference type="ARBA" id="ARBA00022614"/>
    </source>
</evidence>
<keyword evidence="2" id="KW-0677">Repeat</keyword>
<dbReference type="InterPro" id="IPR050715">
    <property type="entry name" value="LRR-SigEffector_domain"/>
</dbReference>
<dbReference type="FunFam" id="3.80.10.10:FF:000746">
    <property type="entry name" value="Plant intracellular Ras-group-related LRR protein 2"/>
    <property type="match status" value="1"/>
</dbReference>
<proteinExistence type="inferred from homology"/>
<dbReference type="InterPro" id="IPR001611">
    <property type="entry name" value="Leu-rich_rpt"/>
</dbReference>
<dbReference type="FunCoup" id="A0A7J7DBT5">
    <property type="interactions" value="3363"/>
</dbReference>
<evidence type="ECO:0000256" key="6">
    <source>
        <dbReference type="SAM" id="MobiDB-lite"/>
    </source>
</evidence>
<accession>A0A7J7DBT5</accession>
<dbReference type="SMART" id="SM00364">
    <property type="entry name" value="LRR_BAC"/>
    <property type="match status" value="7"/>
</dbReference>
<dbReference type="EMBL" id="JAAARO010000008">
    <property type="protein sequence ID" value="KAF5743729.1"/>
    <property type="molecule type" value="Genomic_DNA"/>
</dbReference>
<feature type="coiled-coil region" evidence="5">
    <location>
        <begin position="154"/>
        <end position="181"/>
    </location>
</feature>
<dbReference type="PANTHER" id="PTHR45752">
    <property type="entry name" value="LEUCINE-RICH REPEAT-CONTAINING"/>
    <property type="match status" value="1"/>
</dbReference>
<dbReference type="PROSITE" id="PS51450">
    <property type="entry name" value="LRR"/>
    <property type="match status" value="2"/>
</dbReference>
<evidence type="ECO:0000313" key="8">
    <source>
        <dbReference type="Proteomes" id="UP000593562"/>
    </source>
</evidence>
<dbReference type="AlphaFoldDB" id="A0A7J7DBT5"/>
<dbReference type="Pfam" id="PF13855">
    <property type="entry name" value="LRR_8"/>
    <property type="match status" value="2"/>
</dbReference>
<reference evidence="7 8" key="1">
    <citation type="journal article" date="2020" name="Nat. Commun.">
        <title>Genome of Tripterygium wilfordii and identification of cytochrome P450 involved in triptolide biosynthesis.</title>
        <authorList>
            <person name="Tu L."/>
            <person name="Su P."/>
            <person name="Zhang Z."/>
            <person name="Gao L."/>
            <person name="Wang J."/>
            <person name="Hu T."/>
            <person name="Zhou J."/>
            <person name="Zhang Y."/>
            <person name="Zhao Y."/>
            <person name="Liu Y."/>
            <person name="Song Y."/>
            <person name="Tong Y."/>
            <person name="Lu Y."/>
            <person name="Yang J."/>
            <person name="Xu C."/>
            <person name="Jia M."/>
            <person name="Peters R.J."/>
            <person name="Huang L."/>
            <person name="Gao W."/>
        </authorList>
    </citation>
    <scope>NUCLEOTIDE SEQUENCE [LARGE SCALE GENOMIC DNA]</scope>
    <source>
        <strain evidence="8">cv. XIE 37</strain>
        <tissue evidence="7">Leaf</tissue>
    </source>
</reference>
<comment type="caution">
    <text evidence="7">The sequence shown here is derived from an EMBL/GenBank/DDBJ whole genome shotgun (WGS) entry which is preliminary data.</text>
</comment>
<sequence length="519" mass="57725">MDPNPKSFPILSYVLARLPSIGPKFAPATATTEFDIEQPPPSDPSSSSQIPIIDRLPHLSRPKVLSSMTNAISDVAQTRSVLQTLGPRPDHESVDVAKSKLVEIEANLSKKLEEIVLSPRPTDIDRLQWRSHLAEKEEQCRQEAGKEKATYRAVLQLDELHEAYEKMLKEAEERLVRIYENAETVAEGDDKIDSVSEEENPEVAGILQAAFGGGLDRVDLSCRRLKFLPEAFGRIQGLVVLNLSSNQLEMIPDSIAGLQSLEELNLSSNLLESLPDSIGLLHNLKILDISGNKLNLLPDTICSCRSLVVLDVSFNQLAYLPTNIGYELVNLQRLSIQLNKIRSLPTSIGEMRSLCHLDAHFNELGGLPFAIGRLANLEILNLSSNFNDMTELPDTIGDLMKLKELDLSNNQIHALPDTFGRLDNLTKLNLDQNPLVHPPPEVVKEGVEAIKQFMAQRWLALLVEEEHKSMAEVEEQAQMGWLTRSTSWLKSYASTVTENVSGYLAAGKPPRDPYLDQQL</sequence>
<keyword evidence="8" id="KW-1185">Reference proteome</keyword>
<keyword evidence="1" id="KW-0433">Leucine-rich repeat</keyword>
<dbReference type="PANTHER" id="PTHR45752:SF195">
    <property type="entry name" value="LEUCINE-RICH REPEAT (LRR) FAMILY PROTEIN-RELATED"/>
    <property type="match status" value="1"/>
</dbReference>
<evidence type="ECO:0000256" key="3">
    <source>
        <dbReference type="ARBA" id="ARBA00023054"/>
    </source>
</evidence>
<feature type="region of interest" description="Disordered" evidence="6">
    <location>
        <begin position="29"/>
        <end position="50"/>
    </location>
</feature>
<organism evidence="7 8">
    <name type="scientific">Tripterygium wilfordii</name>
    <name type="common">Thunder God vine</name>
    <dbReference type="NCBI Taxonomy" id="458696"/>
    <lineage>
        <taxon>Eukaryota</taxon>
        <taxon>Viridiplantae</taxon>
        <taxon>Streptophyta</taxon>
        <taxon>Embryophyta</taxon>
        <taxon>Tracheophyta</taxon>
        <taxon>Spermatophyta</taxon>
        <taxon>Magnoliopsida</taxon>
        <taxon>eudicotyledons</taxon>
        <taxon>Gunneridae</taxon>
        <taxon>Pentapetalae</taxon>
        <taxon>rosids</taxon>
        <taxon>fabids</taxon>
        <taxon>Celastrales</taxon>
        <taxon>Celastraceae</taxon>
        <taxon>Tripterygium</taxon>
    </lineage>
</organism>
<dbReference type="Gene3D" id="3.80.10.10">
    <property type="entry name" value="Ribonuclease Inhibitor"/>
    <property type="match status" value="2"/>
</dbReference>
<dbReference type="InterPro" id="IPR003591">
    <property type="entry name" value="Leu-rich_rpt_typical-subtyp"/>
</dbReference>
<dbReference type="SUPFAM" id="SSF52058">
    <property type="entry name" value="L domain-like"/>
    <property type="match status" value="1"/>
</dbReference>
<dbReference type="OrthoDB" id="1668230at2759"/>